<dbReference type="KEGG" id="npy:NPRO_11120"/>
<dbReference type="PRINTS" id="PR00943">
    <property type="entry name" value="CUATPASE"/>
</dbReference>
<dbReference type="SFLD" id="SFLDF00027">
    <property type="entry name" value="p-type_atpase"/>
    <property type="match status" value="1"/>
</dbReference>
<dbReference type="InterPro" id="IPR001757">
    <property type="entry name" value="P_typ_ATPase"/>
</dbReference>
<keyword evidence="5 17" id="KW-1003">Cell membrane</keyword>
<evidence type="ECO:0000313" key="20">
    <source>
        <dbReference type="Proteomes" id="UP000662873"/>
    </source>
</evidence>
<dbReference type="SUPFAM" id="SSF56784">
    <property type="entry name" value="HAD-like"/>
    <property type="match status" value="1"/>
</dbReference>
<dbReference type="SUPFAM" id="SSF55008">
    <property type="entry name" value="HMA, heavy metal-associated domain"/>
    <property type="match status" value="1"/>
</dbReference>
<dbReference type="InterPro" id="IPR036412">
    <property type="entry name" value="HAD-like_sf"/>
</dbReference>
<protein>
    <recommendedName>
        <fullName evidence="3">P-type Cu(+) transporter</fullName>
        <ecNumber evidence="3">7.2.2.8</ecNumber>
    </recommendedName>
</protein>
<dbReference type="FunFam" id="2.70.150.10:FF:000020">
    <property type="entry name" value="Copper-exporting P-type ATPase A"/>
    <property type="match status" value="1"/>
</dbReference>
<keyword evidence="10 17" id="KW-0067">ATP-binding</keyword>
<comment type="subcellular location">
    <subcellularLocation>
        <location evidence="1">Cell membrane</location>
        <topology evidence="1">Multi-pass membrane protein</topology>
    </subcellularLocation>
</comment>
<dbReference type="GO" id="GO:0055070">
    <property type="term" value="P:copper ion homeostasis"/>
    <property type="evidence" value="ECO:0007669"/>
    <property type="project" value="TreeGrafter"/>
</dbReference>
<organism evidence="19 20">
    <name type="scientific">Candidatus Nitrosymbiomonas proteolyticus</name>
    <dbReference type="NCBI Taxonomy" id="2608984"/>
    <lineage>
        <taxon>Bacteria</taxon>
        <taxon>Bacillati</taxon>
        <taxon>Armatimonadota</taxon>
        <taxon>Armatimonadota incertae sedis</taxon>
        <taxon>Candidatus Nitrosymbiomonas</taxon>
    </lineage>
</organism>
<dbReference type="SUPFAM" id="SSF81653">
    <property type="entry name" value="Calcium ATPase, transduction domain A"/>
    <property type="match status" value="1"/>
</dbReference>
<keyword evidence="4" id="KW-0813">Transport</keyword>
<dbReference type="Gene3D" id="3.40.1110.10">
    <property type="entry name" value="Calcium-transporting ATPase, cytoplasmic domain N"/>
    <property type="match status" value="1"/>
</dbReference>
<evidence type="ECO:0000256" key="16">
    <source>
        <dbReference type="ARBA" id="ARBA00049289"/>
    </source>
</evidence>
<dbReference type="InterPro" id="IPR023214">
    <property type="entry name" value="HAD_sf"/>
</dbReference>
<evidence type="ECO:0000259" key="18">
    <source>
        <dbReference type="PROSITE" id="PS50846"/>
    </source>
</evidence>
<keyword evidence="6 17" id="KW-0812">Transmembrane</keyword>
<dbReference type="PANTHER" id="PTHR43520">
    <property type="entry name" value="ATP7, ISOFORM B"/>
    <property type="match status" value="1"/>
</dbReference>
<dbReference type="SFLD" id="SFLDS00003">
    <property type="entry name" value="Haloacid_Dehalogenase"/>
    <property type="match status" value="1"/>
</dbReference>
<dbReference type="SUPFAM" id="SSF81665">
    <property type="entry name" value="Calcium ATPase, transmembrane domain M"/>
    <property type="match status" value="1"/>
</dbReference>
<dbReference type="EMBL" id="AP021858">
    <property type="protein sequence ID" value="BBO23517.1"/>
    <property type="molecule type" value="Genomic_DNA"/>
</dbReference>
<comment type="similarity">
    <text evidence="2 17">Belongs to the cation transport ATPase (P-type) (TC 3.A.3) family. Type IB subfamily.</text>
</comment>
<evidence type="ECO:0000256" key="13">
    <source>
        <dbReference type="ARBA" id="ARBA00023008"/>
    </source>
</evidence>
<feature type="transmembrane region" description="Helical" evidence="17">
    <location>
        <begin position="699"/>
        <end position="719"/>
    </location>
</feature>
<dbReference type="PANTHER" id="PTHR43520:SF8">
    <property type="entry name" value="P-TYPE CU(+) TRANSPORTER"/>
    <property type="match status" value="1"/>
</dbReference>
<dbReference type="InterPro" id="IPR027256">
    <property type="entry name" value="P-typ_ATPase_IB"/>
</dbReference>
<dbReference type="PROSITE" id="PS00154">
    <property type="entry name" value="ATPASE_E1_E2"/>
    <property type="match status" value="1"/>
</dbReference>
<evidence type="ECO:0000256" key="14">
    <source>
        <dbReference type="ARBA" id="ARBA00023065"/>
    </source>
</evidence>
<dbReference type="NCBIfam" id="TIGR01494">
    <property type="entry name" value="ATPase_P-type"/>
    <property type="match status" value="1"/>
</dbReference>
<evidence type="ECO:0000256" key="2">
    <source>
        <dbReference type="ARBA" id="ARBA00006024"/>
    </source>
</evidence>
<feature type="transmembrane region" description="Helical" evidence="17">
    <location>
        <begin position="179"/>
        <end position="197"/>
    </location>
</feature>
<feature type="transmembrane region" description="Helical" evidence="17">
    <location>
        <begin position="118"/>
        <end position="135"/>
    </location>
</feature>
<dbReference type="Pfam" id="PF00403">
    <property type="entry name" value="HMA"/>
    <property type="match status" value="1"/>
</dbReference>
<feature type="transmembrane region" description="Helical" evidence="17">
    <location>
        <begin position="394"/>
        <end position="417"/>
    </location>
</feature>
<dbReference type="CDD" id="cd00371">
    <property type="entry name" value="HMA"/>
    <property type="match status" value="1"/>
</dbReference>
<dbReference type="GO" id="GO:0016887">
    <property type="term" value="F:ATP hydrolysis activity"/>
    <property type="evidence" value="ECO:0007669"/>
    <property type="project" value="InterPro"/>
</dbReference>
<dbReference type="GO" id="GO:0005886">
    <property type="term" value="C:plasma membrane"/>
    <property type="evidence" value="ECO:0007669"/>
    <property type="project" value="UniProtKB-SubCell"/>
</dbReference>
<keyword evidence="15 17" id="KW-0472">Membrane</keyword>
<evidence type="ECO:0000256" key="3">
    <source>
        <dbReference type="ARBA" id="ARBA00012517"/>
    </source>
</evidence>
<sequence length="754" mass="79738">MPGSPVNAERVLPTEEGAQTELVIEGMTCASCVRRVERALSKVSGVATAEVNYATERALVHHGVDLAFNALVQAVEDAGYHAHLTPSDRKGADEADESEHGHASLDAFGPLARQLANLKLALVLTLPAVAISMLWHPRPSWANLLLFGLTTPVVAWCGREFFVNAWKSLRHFTATMDTLIAVGAGAAWVYSTVALLTASGDAHHQSEHIYFETGAAIVTLILLGRYLESRSKSRMSAAIQKLIGLSPKTATRWVDGQEVETPIEQVQVGDLVRVRPGEKFAADGVVVEGASFADESMLTGESAPVSKSVGDPVTGATLNKSGLLLVEIQRVGKDTALAQIVRLVERAQGSKAPVQRLTDQISAVFVPIVILIALGTFLYWWLVAGIDPGTATMYAVTVLVIACPCALGLATPTAIMVGTGRGAEMGVLIKDATVLETAGRIRTVLLDKTGTITRGEPRVTDFFAFEREKNDLLALIASAESGSEHPVAEAVVRAAKERNLPVSVPSRFLALEGRGVEAEVGDHKLLIGTQLLMSERSIEVPKAIEAQKTTLEDQAKTVVLVAQDGKLAGLFAVADVEAEHSAQAIAMIRSMNITPVMVTGDNSGTARAVASRVGIHEVESEVLPSQKAEIVQKHQVSGQVAMVGDGINDAPALAQADLGIAIGSGTDVAIETAGVALMGSDLRGVPDAVRLARATLSTIRWNLAWAFGYNVAMIPLAAMGKLSPMLAAAAMAFSSVSVVLNSLRLRRFPSSRES</sequence>
<dbReference type="Pfam" id="PF00702">
    <property type="entry name" value="Hydrolase"/>
    <property type="match status" value="1"/>
</dbReference>
<dbReference type="NCBIfam" id="TIGR01511">
    <property type="entry name" value="ATPase-IB1_Cu"/>
    <property type="match status" value="1"/>
</dbReference>
<accession>A0A809S4A7</accession>
<dbReference type="InterPro" id="IPR006121">
    <property type="entry name" value="HMA_dom"/>
</dbReference>
<dbReference type="Pfam" id="PF00122">
    <property type="entry name" value="E1-E2_ATPase"/>
    <property type="match status" value="1"/>
</dbReference>
<dbReference type="Proteomes" id="UP000662873">
    <property type="component" value="Chromosome"/>
</dbReference>
<dbReference type="SFLD" id="SFLDG00002">
    <property type="entry name" value="C1.7:_P-type_atpase_like"/>
    <property type="match status" value="1"/>
</dbReference>
<keyword evidence="13" id="KW-0186">Copper</keyword>
<gene>
    <name evidence="19" type="ORF">NPRO_11120</name>
</gene>
<dbReference type="Gene3D" id="3.30.70.100">
    <property type="match status" value="1"/>
</dbReference>
<feature type="transmembrane region" description="Helical" evidence="17">
    <location>
        <begin position="209"/>
        <end position="227"/>
    </location>
</feature>
<dbReference type="InterPro" id="IPR044492">
    <property type="entry name" value="P_typ_ATPase_HD_dom"/>
</dbReference>
<dbReference type="PROSITE" id="PS01047">
    <property type="entry name" value="HMA_1"/>
    <property type="match status" value="1"/>
</dbReference>
<keyword evidence="11" id="KW-1278">Translocase</keyword>
<name>A0A809S4A7_9BACT</name>
<dbReference type="GO" id="GO:0005524">
    <property type="term" value="F:ATP binding"/>
    <property type="evidence" value="ECO:0007669"/>
    <property type="project" value="UniProtKB-UniRule"/>
</dbReference>
<reference evidence="19" key="1">
    <citation type="journal article" name="DNA Res.">
        <title>The physiological potential of anammox bacteria as revealed by their core genome structure.</title>
        <authorList>
            <person name="Okubo T."/>
            <person name="Toyoda A."/>
            <person name="Fukuhara K."/>
            <person name="Uchiyama I."/>
            <person name="Harigaya Y."/>
            <person name="Kuroiwa M."/>
            <person name="Suzuki T."/>
            <person name="Murakami Y."/>
            <person name="Suwa Y."/>
            <person name="Takami H."/>
        </authorList>
    </citation>
    <scope>NUCLEOTIDE SEQUENCE</scope>
    <source>
        <strain evidence="19">317325-2</strain>
    </source>
</reference>
<dbReference type="PRINTS" id="PR00119">
    <property type="entry name" value="CATATPASE"/>
</dbReference>
<evidence type="ECO:0000256" key="4">
    <source>
        <dbReference type="ARBA" id="ARBA00022448"/>
    </source>
</evidence>
<keyword evidence="9" id="KW-0187">Copper transport</keyword>
<dbReference type="GO" id="GO:0043682">
    <property type="term" value="F:P-type divalent copper transporter activity"/>
    <property type="evidence" value="ECO:0007669"/>
    <property type="project" value="TreeGrafter"/>
</dbReference>
<evidence type="ECO:0000256" key="6">
    <source>
        <dbReference type="ARBA" id="ARBA00022692"/>
    </source>
</evidence>
<dbReference type="InterPro" id="IPR008250">
    <property type="entry name" value="ATPase_P-typ_transduc_dom_A_sf"/>
</dbReference>
<dbReference type="InterPro" id="IPR018303">
    <property type="entry name" value="ATPase_P-typ_P_site"/>
</dbReference>
<feature type="transmembrane region" description="Helical" evidence="17">
    <location>
        <begin position="725"/>
        <end position="743"/>
    </location>
</feature>
<evidence type="ECO:0000256" key="17">
    <source>
        <dbReference type="RuleBase" id="RU362081"/>
    </source>
</evidence>
<dbReference type="InterPro" id="IPR023298">
    <property type="entry name" value="ATPase_P-typ_TM_dom_sf"/>
</dbReference>
<dbReference type="PROSITE" id="PS50846">
    <property type="entry name" value="HMA_2"/>
    <property type="match status" value="1"/>
</dbReference>
<dbReference type="FunFam" id="3.30.70.100:FF:000005">
    <property type="entry name" value="Copper-exporting P-type ATPase A"/>
    <property type="match status" value="1"/>
</dbReference>
<dbReference type="Gene3D" id="3.40.50.1000">
    <property type="entry name" value="HAD superfamily/HAD-like"/>
    <property type="match status" value="1"/>
</dbReference>
<feature type="transmembrane region" description="Helical" evidence="17">
    <location>
        <begin position="361"/>
        <end position="382"/>
    </location>
</feature>
<evidence type="ECO:0000256" key="8">
    <source>
        <dbReference type="ARBA" id="ARBA00022741"/>
    </source>
</evidence>
<dbReference type="InterPro" id="IPR059000">
    <property type="entry name" value="ATPase_P-type_domA"/>
</dbReference>
<dbReference type="InterPro" id="IPR023299">
    <property type="entry name" value="ATPase_P-typ_cyto_dom_N"/>
</dbReference>
<evidence type="ECO:0000256" key="10">
    <source>
        <dbReference type="ARBA" id="ARBA00022840"/>
    </source>
</evidence>
<comment type="catalytic activity">
    <reaction evidence="16">
        <text>Cu(+)(in) + ATP + H2O = Cu(+)(out) + ADP + phosphate + H(+)</text>
        <dbReference type="Rhea" id="RHEA:25792"/>
        <dbReference type="ChEBI" id="CHEBI:15377"/>
        <dbReference type="ChEBI" id="CHEBI:15378"/>
        <dbReference type="ChEBI" id="CHEBI:30616"/>
        <dbReference type="ChEBI" id="CHEBI:43474"/>
        <dbReference type="ChEBI" id="CHEBI:49552"/>
        <dbReference type="ChEBI" id="CHEBI:456216"/>
        <dbReference type="EC" id="7.2.2.8"/>
    </reaction>
</comment>
<evidence type="ECO:0000256" key="15">
    <source>
        <dbReference type="ARBA" id="ARBA00023136"/>
    </source>
</evidence>
<feature type="transmembrane region" description="Helical" evidence="17">
    <location>
        <begin position="141"/>
        <end position="158"/>
    </location>
</feature>
<dbReference type="Gene3D" id="2.70.150.10">
    <property type="entry name" value="Calcium-transporting ATPase, cytoplasmic transduction domain A"/>
    <property type="match status" value="1"/>
</dbReference>
<evidence type="ECO:0000256" key="5">
    <source>
        <dbReference type="ARBA" id="ARBA00022475"/>
    </source>
</evidence>
<dbReference type="EC" id="7.2.2.8" evidence="3"/>
<keyword evidence="12 17" id="KW-1133">Transmembrane helix</keyword>
<dbReference type="GO" id="GO:0005507">
    <property type="term" value="F:copper ion binding"/>
    <property type="evidence" value="ECO:0007669"/>
    <property type="project" value="TreeGrafter"/>
</dbReference>
<dbReference type="InterPro" id="IPR036163">
    <property type="entry name" value="HMA_dom_sf"/>
</dbReference>
<dbReference type="CDD" id="cd02094">
    <property type="entry name" value="P-type_ATPase_Cu-like"/>
    <property type="match status" value="1"/>
</dbReference>
<proteinExistence type="inferred from homology"/>
<evidence type="ECO:0000256" key="7">
    <source>
        <dbReference type="ARBA" id="ARBA00022723"/>
    </source>
</evidence>
<dbReference type="InterPro" id="IPR017969">
    <property type="entry name" value="Heavy-metal-associated_CS"/>
</dbReference>
<evidence type="ECO:0000256" key="11">
    <source>
        <dbReference type="ARBA" id="ARBA00022967"/>
    </source>
</evidence>
<evidence type="ECO:0000313" key="19">
    <source>
        <dbReference type="EMBL" id="BBO23517.1"/>
    </source>
</evidence>
<evidence type="ECO:0000256" key="9">
    <source>
        <dbReference type="ARBA" id="ARBA00022796"/>
    </source>
</evidence>
<keyword evidence="8 17" id="KW-0547">Nucleotide-binding</keyword>
<keyword evidence="7 17" id="KW-0479">Metal-binding</keyword>
<dbReference type="AlphaFoldDB" id="A0A809S4A7"/>
<keyword evidence="14" id="KW-0406">Ion transport</keyword>
<evidence type="ECO:0000256" key="12">
    <source>
        <dbReference type="ARBA" id="ARBA00022989"/>
    </source>
</evidence>
<dbReference type="NCBIfam" id="TIGR01525">
    <property type="entry name" value="ATPase-IB_hvy"/>
    <property type="match status" value="1"/>
</dbReference>
<dbReference type="GO" id="GO:0140581">
    <property type="term" value="F:P-type monovalent copper transporter activity"/>
    <property type="evidence" value="ECO:0007669"/>
    <property type="project" value="UniProtKB-EC"/>
</dbReference>
<evidence type="ECO:0000256" key="1">
    <source>
        <dbReference type="ARBA" id="ARBA00004651"/>
    </source>
</evidence>
<feature type="domain" description="HMA" evidence="18">
    <location>
        <begin position="18"/>
        <end position="83"/>
    </location>
</feature>